<dbReference type="PRINTS" id="PR00421">
    <property type="entry name" value="THIOREDOXIN"/>
</dbReference>
<dbReference type="SUPFAM" id="SSF52833">
    <property type="entry name" value="Thioredoxin-like"/>
    <property type="match status" value="1"/>
</dbReference>
<evidence type="ECO:0000256" key="2">
    <source>
        <dbReference type="SAM" id="MobiDB-lite"/>
    </source>
</evidence>
<reference evidence="4 5" key="1">
    <citation type="journal article" date="2019" name="ACS Chem. Biol.">
        <title>Identification and Mobilization of a Cryptic Antibiotic Biosynthesis Gene Locus from a Human-Pathogenic Nocardia Isolate.</title>
        <authorList>
            <person name="Herisse M."/>
            <person name="Ishida K."/>
            <person name="Porter J.L."/>
            <person name="Howden B."/>
            <person name="Hertweck C."/>
            <person name="Stinear T.P."/>
            <person name="Pidot S.J."/>
        </authorList>
    </citation>
    <scope>NUCLEOTIDE SEQUENCE [LARGE SCALE GENOMIC DNA]</scope>
    <source>
        <strain evidence="4 5">AUSMDU00012717</strain>
    </source>
</reference>
<feature type="compositionally biased region" description="Polar residues" evidence="2">
    <location>
        <begin position="1"/>
        <end position="27"/>
    </location>
</feature>
<dbReference type="GO" id="GO:0015035">
    <property type="term" value="F:protein-disulfide reductase activity"/>
    <property type="evidence" value="ECO:0007669"/>
    <property type="project" value="TreeGrafter"/>
</dbReference>
<keyword evidence="5" id="KW-1185">Reference proteome</keyword>
<feature type="region of interest" description="Disordered" evidence="2">
    <location>
        <begin position="164"/>
        <end position="205"/>
    </location>
</feature>
<accession>A0A6G9YFE1</accession>
<organism evidence="4 5">
    <name type="scientific">Nocardia arthritidis</name>
    <dbReference type="NCBI Taxonomy" id="228602"/>
    <lineage>
        <taxon>Bacteria</taxon>
        <taxon>Bacillati</taxon>
        <taxon>Actinomycetota</taxon>
        <taxon>Actinomycetes</taxon>
        <taxon>Mycobacteriales</taxon>
        <taxon>Nocardiaceae</taxon>
        <taxon>Nocardia</taxon>
    </lineage>
</organism>
<feature type="domain" description="Thioredoxin" evidence="3">
    <location>
        <begin position="11"/>
        <end position="154"/>
    </location>
</feature>
<dbReference type="InterPro" id="IPR013766">
    <property type="entry name" value="Thioredoxin_domain"/>
</dbReference>
<name>A0A6G9YFE1_9NOCA</name>
<evidence type="ECO:0000313" key="5">
    <source>
        <dbReference type="Proteomes" id="UP000503540"/>
    </source>
</evidence>
<dbReference type="CDD" id="cd02947">
    <property type="entry name" value="TRX_family"/>
    <property type="match status" value="1"/>
</dbReference>
<dbReference type="EMBL" id="CP046172">
    <property type="protein sequence ID" value="QIS11908.1"/>
    <property type="molecule type" value="Genomic_DNA"/>
</dbReference>
<dbReference type="AlphaFoldDB" id="A0A6G9YFE1"/>
<dbReference type="Pfam" id="PF00085">
    <property type="entry name" value="Thioredoxin"/>
    <property type="match status" value="1"/>
</dbReference>
<dbReference type="InterPro" id="IPR036249">
    <property type="entry name" value="Thioredoxin-like_sf"/>
</dbReference>
<dbReference type="Proteomes" id="UP000503540">
    <property type="component" value="Chromosome"/>
</dbReference>
<dbReference type="GO" id="GO:0005829">
    <property type="term" value="C:cytosol"/>
    <property type="evidence" value="ECO:0007669"/>
    <property type="project" value="TreeGrafter"/>
</dbReference>
<comment type="function">
    <text evidence="1">Participates in various redox reactions through the reversible oxidation of its active center dithiol to a disulfide and catalyzes dithiol-disulfide exchange reactions.</text>
</comment>
<dbReference type="KEGG" id="nah:F5544_20215"/>
<dbReference type="PANTHER" id="PTHR45663">
    <property type="entry name" value="GEO12009P1"/>
    <property type="match status" value="1"/>
</dbReference>
<dbReference type="PROSITE" id="PS51352">
    <property type="entry name" value="THIOREDOXIN_2"/>
    <property type="match status" value="1"/>
</dbReference>
<evidence type="ECO:0000313" key="4">
    <source>
        <dbReference type="EMBL" id="QIS11908.1"/>
    </source>
</evidence>
<sequence length="205" mass="22201">MSPTIGTIGSCTSARSAPRISSPNNSGPPRLPEFSGHMRGCRVVSREDDMATQTLTQHNFNTVISSNRIVLVDWWANWCGPCHHFAPVFESSAQQHPEIVYGKVDTEAEPALTGMAGVDKFPTLMAFKEGLMVYSHSGYIPGDALEEIVQQVLWLDMDEVRREMAKQSGDPAPQQSAPNPAPAAAAPQRQASVAGPARYGWPGLN</sequence>
<feature type="region of interest" description="Disordered" evidence="2">
    <location>
        <begin position="1"/>
        <end position="36"/>
    </location>
</feature>
<evidence type="ECO:0000256" key="1">
    <source>
        <dbReference type="ARBA" id="ARBA00003318"/>
    </source>
</evidence>
<proteinExistence type="predicted"/>
<dbReference type="Gene3D" id="3.40.30.10">
    <property type="entry name" value="Glutaredoxin"/>
    <property type="match status" value="1"/>
</dbReference>
<dbReference type="PANTHER" id="PTHR45663:SF40">
    <property type="entry name" value="THIOREDOXIN 2"/>
    <property type="match status" value="1"/>
</dbReference>
<gene>
    <name evidence="4" type="ORF">F5544_20215</name>
</gene>
<feature type="compositionally biased region" description="Low complexity" evidence="2">
    <location>
        <begin position="171"/>
        <end position="191"/>
    </location>
</feature>
<evidence type="ECO:0000259" key="3">
    <source>
        <dbReference type="PROSITE" id="PS51352"/>
    </source>
</evidence>
<protein>
    <submittedName>
        <fullName evidence="4">Thiol reductase thioredoxin</fullName>
    </submittedName>
</protein>